<dbReference type="PANTHER" id="PTHR15454">
    <property type="entry name" value="NISCHARIN RELATED"/>
    <property type="match status" value="1"/>
</dbReference>
<dbReference type="InterPro" id="IPR001611">
    <property type="entry name" value="Leu-rich_rpt"/>
</dbReference>
<comment type="subcellular location">
    <subcellularLocation>
        <location evidence="1">Cytoplasm</location>
        <location evidence="1">Cytoskeleton</location>
        <location evidence="1">Cilium axoneme</location>
    </subcellularLocation>
</comment>
<feature type="coiled-coil region" evidence="4">
    <location>
        <begin position="911"/>
        <end position="1002"/>
    </location>
</feature>
<feature type="coiled-coil region" evidence="4">
    <location>
        <begin position="316"/>
        <end position="424"/>
    </location>
</feature>
<dbReference type="InterPro" id="IPR032675">
    <property type="entry name" value="LRR_dom_sf"/>
</dbReference>
<feature type="compositionally biased region" description="Gly residues" evidence="5">
    <location>
        <begin position="168"/>
        <end position="183"/>
    </location>
</feature>
<keyword evidence="3" id="KW-0677">Repeat</keyword>
<dbReference type="GO" id="GO:0005930">
    <property type="term" value="C:axoneme"/>
    <property type="evidence" value="ECO:0007669"/>
    <property type="project" value="UniProtKB-SubCell"/>
</dbReference>
<proteinExistence type="predicted"/>
<dbReference type="AlphaFoldDB" id="A0A9W6BVU0"/>
<evidence type="ECO:0000313" key="7">
    <source>
        <dbReference type="Proteomes" id="UP001165080"/>
    </source>
</evidence>
<evidence type="ECO:0000313" key="6">
    <source>
        <dbReference type="EMBL" id="GLC58446.1"/>
    </source>
</evidence>
<dbReference type="Proteomes" id="UP001165080">
    <property type="component" value="Unassembled WGS sequence"/>
</dbReference>
<protein>
    <submittedName>
        <fullName evidence="6">Leucine-rich repeat-containing protein 56</fullName>
    </submittedName>
</protein>
<feature type="coiled-coil region" evidence="4">
    <location>
        <begin position="563"/>
        <end position="618"/>
    </location>
</feature>
<dbReference type="PANTHER" id="PTHR15454:SF73">
    <property type="entry name" value="DYNEIN AXONEMAL LIGHT CHAIN 1"/>
    <property type="match status" value="1"/>
</dbReference>
<feature type="compositionally biased region" description="Low complexity" evidence="5">
    <location>
        <begin position="453"/>
        <end position="464"/>
    </location>
</feature>
<evidence type="ECO:0000256" key="5">
    <source>
        <dbReference type="SAM" id="MobiDB-lite"/>
    </source>
</evidence>
<comment type="caution">
    <text evidence="6">The sequence shown here is derived from an EMBL/GenBank/DDBJ whole genome shotgun (WGS) entry which is preliminary data.</text>
</comment>
<dbReference type="EMBL" id="BRXU01000022">
    <property type="protein sequence ID" value="GLC58446.1"/>
    <property type="molecule type" value="Genomic_DNA"/>
</dbReference>
<keyword evidence="2" id="KW-0433">Leucine-rich repeat</keyword>
<dbReference type="SUPFAM" id="SSF52058">
    <property type="entry name" value="L domain-like"/>
    <property type="match status" value="1"/>
</dbReference>
<feature type="region of interest" description="Disordered" evidence="5">
    <location>
        <begin position="154"/>
        <end position="232"/>
    </location>
</feature>
<feature type="region of interest" description="Disordered" evidence="5">
    <location>
        <begin position="446"/>
        <end position="466"/>
    </location>
</feature>
<feature type="region of interest" description="Disordered" evidence="5">
    <location>
        <begin position="505"/>
        <end position="525"/>
    </location>
</feature>
<keyword evidence="4" id="KW-0175">Coiled coil</keyword>
<dbReference type="Gene3D" id="3.80.10.10">
    <property type="entry name" value="Ribonuclease Inhibitor"/>
    <property type="match status" value="1"/>
</dbReference>
<evidence type="ECO:0000256" key="1">
    <source>
        <dbReference type="ARBA" id="ARBA00004430"/>
    </source>
</evidence>
<evidence type="ECO:0000256" key="2">
    <source>
        <dbReference type="ARBA" id="ARBA00022614"/>
    </source>
</evidence>
<reference evidence="6 7" key="1">
    <citation type="journal article" date="2023" name="Commun. Biol.">
        <title>Reorganization of the ancestral sex-determining regions during the evolution of trioecy in Pleodorina starrii.</title>
        <authorList>
            <person name="Takahashi K."/>
            <person name="Suzuki S."/>
            <person name="Kawai-Toyooka H."/>
            <person name="Yamamoto K."/>
            <person name="Hamaji T."/>
            <person name="Ootsuki R."/>
            <person name="Yamaguchi H."/>
            <person name="Kawachi M."/>
            <person name="Higashiyama T."/>
            <person name="Nozaki H."/>
        </authorList>
    </citation>
    <scope>NUCLEOTIDE SEQUENCE [LARGE SCALE GENOMIC DNA]</scope>
    <source>
        <strain evidence="6 7">NIES-4479</strain>
    </source>
</reference>
<name>A0A9W6BVU0_9CHLO</name>
<evidence type="ECO:0000256" key="4">
    <source>
        <dbReference type="SAM" id="Coils"/>
    </source>
</evidence>
<gene>
    <name evidence="6" type="primary">PLEST011973</name>
    <name evidence="6" type="ORF">PLESTB_001359900</name>
</gene>
<keyword evidence="7" id="KW-1185">Reference proteome</keyword>
<accession>A0A9W6BVU0</accession>
<sequence length="1192" mass="125932">MEPTIINTALAEALAAQYPSMLSLDLRSNNIVSIQDLQPLSGLRELALDDNQLQTLDGLADLGLLTSLSAQRNLITDLGDRVTALTSLRVLNLAWNQLAAGPWVHRLARLPQLTELDLRGNPVCELFEGSEQMLAAALPHLQRLNGVSLRPLATQAQTGSGAQRQPGGQAGAGASGRGLGPGPDGQLLAGDWFDPQSGIGSPAGHPTGDAGGGDNGLSSIYQPINARDGLPREPISIQPWPLQLVQVSPQTLRQQQRRQDEVWPAGSAGEAWWSARDGPQRGFGGTEQLSPRLQLAAATRAHGALAAAHATVLEEREALAQRTAFLEEALRQAEEAKGRLQQQLQQQSTSSAQQVAGLAAQVASLLAERDAAVRQVDLLKSQLADAEARVDEAAQAAGGAAQQAEQLLAMKRQLQQELAATQEMLLRSAATAQGQAQPLAVAGVAPGASGQARSSPGSSPVLRGGVSGGGGFRLEAALQQRVDALQHVVRMQERELVRLGDLSAGRPSGIAAGSPAGSTSPSSAAGWDNVLRPWREQVQELHEQIGRLVAEGVEKRTEWGLQMGELREQFTQARTLLEVLERRSREHRSENAQLQAQIAQLVTELHEERQRAAGVQQQLASRDGAAQAVRRQLLAFKSHMEQREAALEGRAEQLSAHAARLSYASKRLTFALSLAAVRGQGGRWPASASGGRQEASGPAAQLCARPCANTCQHGSSHLALPGGAGAGAGGAAAQADEGPVVEALRQELSRLARDREMLLEQLAQVSSSAEERIRYAQVAMQDRESRRVETLVASRVQALEAEANRKVQAAEAAAMTQAAQVRQQVVAALEAAEELCRRVEAAAGLRLSKMSVRLSDLAQQVGRFRSARHRGAQELRAAGAELERLRVDMTSALATEADLRRQLSSRDREAHARLAELRAKHEEELTAERRRVAEAERLFAKASAECGQLERQLARTREVRAQQDDARFHRLQSQVHEQEVHLRTLRRERNTLLAELRKLQCQGPRSPVIAGDLLVTRADAVKDTAAVGDTGEASDGGGPRIRAAPDVALGSAGPGPTRLGSVAGAAVVAVLQRGPGPRAVGVPAVGGGASGSSIRSILRGGVSCGGLAVTAAGGDRTAELDGDRVVAAPRGSRAPSLVEWVGGGAACGVSPRAQSAAVAGMLPVDGLAGTSDCCLERLAELEVLTAELLSLE</sequence>
<dbReference type="PROSITE" id="PS51450">
    <property type="entry name" value="LRR"/>
    <property type="match status" value="2"/>
</dbReference>
<evidence type="ECO:0000256" key="3">
    <source>
        <dbReference type="ARBA" id="ARBA00022737"/>
    </source>
</evidence>
<organism evidence="6 7">
    <name type="scientific">Pleodorina starrii</name>
    <dbReference type="NCBI Taxonomy" id="330485"/>
    <lineage>
        <taxon>Eukaryota</taxon>
        <taxon>Viridiplantae</taxon>
        <taxon>Chlorophyta</taxon>
        <taxon>core chlorophytes</taxon>
        <taxon>Chlorophyceae</taxon>
        <taxon>CS clade</taxon>
        <taxon>Chlamydomonadales</taxon>
        <taxon>Volvocaceae</taxon>
        <taxon>Pleodorina</taxon>
    </lineage>
</organism>